<evidence type="ECO:0000313" key="8">
    <source>
        <dbReference type="Proteomes" id="UP001152320"/>
    </source>
</evidence>
<dbReference type="GO" id="GO:0016020">
    <property type="term" value="C:membrane"/>
    <property type="evidence" value="ECO:0007669"/>
    <property type="project" value="UniProtKB-SubCell"/>
</dbReference>
<keyword evidence="3 5" id="KW-1133">Transmembrane helix</keyword>
<dbReference type="EMBL" id="JAIZAY010000017">
    <property type="protein sequence ID" value="KAJ8025986.1"/>
    <property type="molecule type" value="Genomic_DNA"/>
</dbReference>
<feature type="transmembrane region" description="Helical" evidence="5">
    <location>
        <begin position="20"/>
        <end position="40"/>
    </location>
</feature>
<proteinExistence type="predicted"/>
<feature type="transmembrane region" description="Helical" evidence="5">
    <location>
        <begin position="60"/>
        <end position="80"/>
    </location>
</feature>
<comment type="subcellular location">
    <subcellularLocation>
        <location evidence="1">Membrane</location>
        <topology evidence="1">Multi-pass membrane protein</topology>
    </subcellularLocation>
</comment>
<dbReference type="Gene3D" id="1.20.1250.20">
    <property type="entry name" value="MFS general substrate transporter like domains"/>
    <property type="match status" value="2"/>
</dbReference>
<feature type="transmembrane region" description="Helical" evidence="5">
    <location>
        <begin position="87"/>
        <end position="111"/>
    </location>
</feature>
<feature type="transmembrane region" description="Helical" evidence="5">
    <location>
        <begin position="237"/>
        <end position="255"/>
    </location>
</feature>
<accession>A0A9Q1BFM2</accession>
<dbReference type="Proteomes" id="UP001152320">
    <property type="component" value="Chromosome 17"/>
</dbReference>
<keyword evidence="2 5" id="KW-0812">Transmembrane</keyword>
<dbReference type="AlphaFoldDB" id="A0A9Q1BFM2"/>
<name>A0A9Q1BFM2_HOLLE</name>
<feature type="transmembrane region" description="Helical" evidence="5">
    <location>
        <begin position="307"/>
        <end position="325"/>
    </location>
</feature>
<evidence type="ECO:0000259" key="6">
    <source>
        <dbReference type="PROSITE" id="PS50850"/>
    </source>
</evidence>
<evidence type="ECO:0000256" key="5">
    <source>
        <dbReference type="SAM" id="Phobius"/>
    </source>
</evidence>
<dbReference type="PANTHER" id="PTHR10924:SF6">
    <property type="entry name" value="SOLUTE CARRIER FAMILY 49 MEMBER A3"/>
    <property type="match status" value="1"/>
</dbReference>
<dbReference type="GO" id="GO:0022857">
    <property type="term" value="F:transmembrane transporter activity"/>
    <property type="evidence" value="ECO:0007669"/>
    <property type="project" value="InterPro"/>
</dbReference>
<evidence type="ECO:0000256" key="4">
    <source>
        <dbReference type="ARBA" id="ARBA00023136"/>
    </source>
</evidence>
<dbReference type="CDD" id="cd17399">
    <property type="entry name" value="MFS_MFSD7"/>
    <property type="match status" value="1"/>
</dbReference>
<feature type="transmembrane region" description="Helical" evidence="5">
    <location>
        <begin position="367"/>
        <end position="388"/>
    </location>
</feature>
<dbReference type="InterPro" id="IPR036259">
    <property type="entry name" value="MFS_trans_sf"/>
</dbReference>
<evidence type="ECO:0000256" key="3">
    <source>
        <dbReference type="ARBA" id="ARBA00022989"/>
    </source>
</evidence>
<evidence type="ECO:0000313" key="7">
    <source>
        <dbReference type="EMBL" id="KAJ8025986.1"/>
    </source>
</evidence>
<reference evidence="7" key="1">
    <citation type="submission" date="2021-10" db="EMBL/GenBank/DDBJ databases">
        <title>Tropical sea cucumber genome reveals ecological adaptation and Cuvierian tubules defense mechanism.</title>
        <authorList>
            <person name="Chen T."/>
        </authorList>
    </citation>
    <scope>NUCLEOTIDE SEQUENCE</scope>
    <source>
        <strain evidence="7">Nanhai2018</strain>
        <tissue evidence="7">Muscle</tissue>
    </source>
</reference>
<keyword evidence="8" id="KW-1185">Reference proteome</keyword>
<evidence type="ECO:0000256" key="1">
    <source>
        <dbReference type="ARBA" id="ARBA00004141"/>
    </source>
</evidence>
<feature type="transmembrane region" description="Helical" evidence="5">
    <location>
        <begin position="427"/>
        <end position="447"/>
    </location>
</feature>
<organism evidence="7 8">
    <name type="scientific">Holothuria leucospilota</name>
    <name type="common">Black long sea cucumber</name>
    <name type="synonym">Mertensiothuria leucospilota</name>
    <dbReference type="NCBI Taxonomy" id="206669"/>
    <lineage>
        <taxon>Eukaryota</taxon>
        <taxon>Metazoa</taxon>
        <taxon>Echinodermata</taxon>
        <taxon>Eleutherozoa</taxon>
        <taxon>Echinozoa</taxon>
        <taxon>Holothuroidea</taxon>
        <taxon>Aspidochirotacea</taxon>
        <taxon>Aspidochirotida</taxon>
        <taxon>Holothuriidae</taxon>
        <taxon>Holothuria</taxon>
    </lineage>
</organism>
<dbReference type="OrthoDB" id="422206at2759"/>
<dbReference type="Pfam" id="PF07690">
    <property type="entry name" value="MFS_1"/>
    <property type="match status" value="1"/>
</dbReference>
<feature type="transmembrane region" description="Helical" evidence="5">
    <location>
        <begin position="117"/>
        <end position="137"/>
    </location>
</feature>
<dbReference type="InterPro" id="IPR049680">
    <property type="entry name" value="FLVCR1-2_SLC49-like"/>
</dbReference>
<evidence type="ECO:0000256" key="2">
    <source>
        <dbReference type="ARBA" id="ARBA00022692"/>
    </source>
</evidence>
<dbReference type="PANTHER" id="PTHR10924">
    <property type="entry name" value="MAJOR FACILITATOR SUPERFAMILY PROTEIN-RELATED"/>
    <property type="match status" value="1"/>
</dbReference>
<protein>
    <submittedName>
        <fullName evidence="7">Solute carrier family 49 member A3</fullName>
    </submittedName>
</protein>
<feature type="transmembrane region" description="Helical" evidence="5">
    <location>
        <begin position="157"/>
        <end position="177"/>
    </location>
</feature>
<feature type="domain" description="Major facilitator superfamily (MFS) profile" evidence="6">
    <location>
        <begin position="20"/>
        <end position="451"/>
    </location>
</feature>
<feature type="transmembrane region" description="Helical" evidence="5">
    <location>
        <begin position="275"/>
        <end position="295"/>
    </location>
</feature>
<dbReference type="PROSITE" id="PS50850">
    <property type="entry name" value="MFS"/>
    <property type="match status" value="1"/>
</dbReference>
<dbReference type="InterPro" id="IPR011701">
    <property type="entry name" value="MFS"/>
</dbReference>
<keyword evidence="4 5" id="KW-0472">Membrane</keyword>
<sequence length="496" mass="53485">MFRKMEDPSETQYVTYPRRWYILATVAVLNISNAMAWINFAAITNFSAEYYSATTDQINWLSIVYLVVSIPIGFVSIWVMDNLGIRVTILFGAWSNFIGIGIRCLSGIAGLSESARFPVVMVGQTIAALAQPFLLFVPTKLAALWFAENQRAIANAIGSMSNPFGILLSFLLSALLVSEPNDIPFMLLIFLIPAFIGVSMATFGVCDATPPTPPSASADEEGESFFKGFLECIRTPSFILLWVCFGGGYGIFNAISTFLEQIVCPLGYGDDFAGLIGALMLGCGLIGAFVAGLVVDKTHKFTPILKFNFVVAAIGVILLVIFSSYPDHGGGLGTGAILFGMFGLALFPIALELGVECTYPVKEGTSSGLLQISGQLQGIILILIAQAASKSVPLEDAPDIQKCIEVPEGPGATFPPDELHVIQDMKVPLYIMGGYTIFGCIILVLFFNTKYKRLEAEGYTGAKKENEGFYNKAMEANDKEASTELAKPNTNPSTVL</sequence>
<feature type="transmembrane region" description="Helical" evidence="5">
    <location>
        <begin position="183"/>
        <end position="206"/>
    </location>
</feature>
<gene>
    <name evidence="7" type="ORF">HOLleu_33702</name>
</gene>
<dbReference type="SUPFAM" id="SSF103473">
    <property type="entry name" value="MFS general substrate transporter"/>
    <property type="match status" value="1"/>
</dbReference>
<comment type="caution">
    <text evidence="7">The sequence shown here is derived from an EMBL/GenBank/DDBJ whole genome shotgun (WGS) entry which is preliminary data.</text>
</comment>
<dbReference type="InterPro" id="IPR020846">
    <property type="entry name" value="MFS_dom"/>
</dbReference>
<feature type="transmembrane region" description="Helical" evidence="5">
    <location>
        <begin position="331"/>
        <end position="355"/>
    </location>
</feature>